<dbReference type="Pfam" id="PF12728">
    <property type="entry name" value="HTH_17"/>
    <property type="match status" value="1"/>
</dbReference>
<dbReference type="Pfam" id="PF12727">
    <property type="entry name" value="PBP_like"/>
    <property type="match status" value="1"/>
</dbReference>
<dbReference type="PANTHER" id="PTHR38431:SF1">
    <property type="entry name" value="BLL2305 PROTEIN"/>
    <property type="match status" value="1"/>
</dbReference>
<dbReference type="OrthoDB" id="9805928at2"/>
<dbReference type="AlphaFoldDB" id="A0A1B1A712"/>
<dbReference type="GeneID" id="28251413"/>
<feature type="domain" description="Helix-turn-helix" evidence="2">
    <location>
        <begin position="11"/>
        <end position="59"/>
    </location>
</feature>
<sequence length="296" mass="32902">MTKFDLPDHEYLTVPELAELLRLKERKIYDLAASGEVPCSRATGKLLFPALEIRAWIERAKSGGDNTTPMERPQIMLGSHDPLLDWAMRQSRSGLASYVDGSQDGLERFSKGDGIATGLHLRDGKTGQWNTPIVERMSARQNAVLIHFASRQRGLVYRGDGHELTALDDIADLRFVPRQPGSGTDRLFLDLASETSLNLSQLTQSDVARSEDEAVESIRRDTADVTFGLEAVAQSYGLRFTPLIKEEFALLVDRKAWFEPAFQCFLTFCQTEAFAQRAASMGGYDISGLGKVLWNA</sequence>
<evidence type="ECO:0000313" key="4">
    <source>
        <dbReference type="Proteomes" id="UP000013243"/>
    </source>
</evidence>
<proteinExistence type="predicted"/>
<evidence type="ECO:0000259" key="2">
    <source>
        <dbReference type="Pfam" id="PF12728"/>
    </source>
</evidence>
<dbReference type="KEGG" id="rmb:K529_016230"/>
<dbReference type="Proteomes" id="UP000013243">
    <property type="component" value="Plasmid unnamed1"/>
</dbReference>
<evidence type="ECO:0000313" key="3">
    <source>
        <dbReference type="EMBL" id="ANP42326.1"/>
    </source>
</evidence>
<keyword evidence="3" id="KW-0614">Plasmid</keyword>
<organism evidence="3 4">
    <name type="scientific">Tritonibacter mobilis F1926</name>
    <dbReference type="NCBI Taxonomy" id="1265309"/>
    <lineage>
        <taxon>Bacteria</taxon>
        <taxon>Pseudomonadati</taxon>
        <taxon>Pseudomonadota</taxon>
        <taxon>Alphaproteobacteria</taxon>
        <taxon>Rhodobacterales</taxon>
        <taxon>Paracoccaceae</taxon>
        <taxon>Tritonibacter</taxon>
    </lineage>
</organism>
<protein>
    <submittedName>
        <fullName evidence="3">Excisionase</fullName>
    </submittedName>
</protein>
<feature type="domain" description="PBP" evidence="1">
    <location>
        <begin position="90"/>
        <end position="270"/>
    </location>
</feature>
<dbReference type="RefSeq" id="WP_005614070.1">
    <property type="nucleotide sequence ID" value="NZ_CP015231.1"/>
</dbReference>
<gene>
    <name evidence="3" type="ORF">K529_016230</name>
</gene>
<geneLocation type="plasmid" evidence="3 4">
    <name>unnamed1</name>
</geneLocation>
<name>A0A1B1A712_9RHOB</name>
<dbReference type="InterPro" id="IPR024370">
    <property type="entry name" value="PBP_domain"/>
</dbReference>
<reference evidence="3 4" key="1">
    <citation type="journal article" date="2016" name="ISME J.">
        <title>Global occurrence and heterogeneity of the Roseobacter-clade species Ruegeria mobilis.</title>
        <authorList>
            <person name="Sonnenschein E."/>
            <person name="Gram L."/>
        </authorList>
    </citation>
    <scope>NUCLEOTIDE SEQUENCE [LARGE SCALE GENOMIC DNA]</scope>
    <source>
        <strain evidence="3 4">F1926</strain>
        <plasmid evidence="3 4">unnamed1</plasmid>
    </source>
</reference>
<accession>A0A1B1A712</accession>
<dbReference type="EMBL" id="CP015231">
    <property type="protein sequence ID" value="ANP42326.1"/>
    <property type="molecule type" value="Genomic_DNA"/>
</dbReference>
<evidence type="ECO:0000259" key="1">
    <source>
        <dbReference type="Pfam" id="PF12727"/>
    </source>
</evidence>
<dbReference type="InterPro" id="IPR041657">
    <property type="entry name" value="HTH_17"/>
</dbReference>
<dbReference type="PANTHER" id="PTHR38431">
    <property type="entry name" value="BLL2305 PROTEIN"/>
    <property type="match status" value="1"/>
</dbReference>